<dbReference type="PANTHER" id="PTHR45460">
    <property type="entry name" value="SIMILAR TO CYSTEINE PROTEINASE"/>
    <property type="match status" value="1"/>
</dbReference>
<dbReference type="InterPro" id="IPR013517">
    <property type="entry name" value="FG-GAP"/>
</dbReference>
<dbReference type="Pfam" id="PF13517">
    <property type="entry name" value="FG-GAP_3"/>
    <property type="match status" value="2"/>
</dbReference>
<dbReference type="Proteomes" id="UP001211005">
    <property type="component" value="Chromosome"/>
</dbReference>
<evidence type="ECO:0000259" key="2">
    <source>
        <dbReference type="Pfam" id="PF01833"/>
    </source>
</evidence>
<dbReference type="InterPro" id="IPR026444">
    <property type="entry name" value="Secre_tail"/>
</dbReference>
<proteinExistence type="predicted"/>
<dbReference type="Pfam" id="PF01833">
    <property type="entry name" value="TIG"/>
    <property type="match status" value="1"/>
</dbReference>
<keyword evidence="4" id="KW-1185">Reference proteome</keyword>
<evidence type="ECO:0000313" key="3">
    <source>
        <dbReference type="EMBL" id="WBA40119.1"/>
    </source>
</evidence>
<keyword evidence="1" id="KW-0732">Signal</keyword>
<gene>
    <name evidence="3" type="ORF">O3303_09750</name>
</gene>
<dbReference type="RefSeq" id="WP_269558232.1">
    <property type="nucleotide sequence ID" value="NZ_CP114767.1"/>
</dbReference>
<dbReference type="NCBIfam" id="TIGR04183">
    <property type="entry name" value="Por_Secre_tail"/>
    <property type="match status" value="1"/>
</dbReference>
<dbReference type="InterPro" id="IPR028994">
    <property type="entry name" value="Integrin_alpha_N"/>
</dbReference>
<evidence type="ECO:0000256" key="1">
    <source>
        <dbReference type="ARBA" id="ARBA00022729"/>
    </source>
</evidence>
<dbReference type="Gene3D" id="2.130.10.130">
    <property type="entry name" value="Integrin alpha, N-terminal"/>
    <property type="match status" value="1"/>
</dbReference>
<reference evidence="3 4" key="1">
    <citation type="submission" date="2022-12" db="EMBL/GenBank/DDBJ databases">
        <title>Hymenobacter canadensis sp. nov. isolated from lake water of the Cambridge Bay, Canada.</title>
        <authorList>
            <person name="Kim W.H."/>
            <person name="Lee Y.M."/>
        </authorList>
    </citation>
    <scope>NUCLEOTIDE SEQUENCE [LARGE SCALE GENOMIC DNA]</scope>
    <source>
        <strain evidence="3 4">PAMC 29467</strain>
    </source>
</reference>
<accession>A0ABY7LKJ1</accession>
<dbReference type="SUPFAM" id="SSF69318">
    <property type="entry name" value="Integrin alpha N-terminal domain"/>
    <property type="match status" value="1"/>
</dbReference>
<dbReference type="Gene3D" id="2.60.40.10">
    <property type="entry name" value="Immunoglobulins"/>
    <property type="match status" value="1"/>
</dbReference>
<dbReference type="InterPro" id="IPR002909">
    <property type="entry name" value="IPT_dom"/>
</dbReference>
<protein>
    <submittedName>
        <fullName evidence="3">FG-GAP-like repeat-containing protein</fullName>
    </submittedName>
</protein>
<organism evidence="3 4">
    <name type="scientific">Hymenobacter canadensis</name>
    <dbReference type="NCBI Taxonomy" id="2999067"/>
    <lineage>
        <taxon>Bacteria</taxon>
        <taxon>Pseudomonadati</taxon>
        <taxon>Bacteroidota</taxon>
        <taxon>Cytophagia</taxon>
        <taxon>Cytophagales</taxon>
        <taxon>Hymenobacteraceae</taxon>
        <taxon>Hymenobacter</taxon>
    </lineage>
</organism>
<dbReference type="PANTHER" id="PTHR45460:SF2">
    <property type="entry name" value="ALPHA 1,3 GLUCANASE, GH71 FAMILY (EUROFUNG)"/>
    <property type="match status" value="1"/>
</dbReference>
<feature type="domain" description="IPT/TIG" evidence="2">
    <location>
        <begin position="27"/>
        <end position="98"/>
    </location>
</feature>
<dbReference type="InterPro" id="IPR013783">
    <property type="entry name" value="Ig-like_fold"/>
</dbReference>
<name>A0ABY7LKJ1_9BACT</name>
<evidence type="ECO:0000313" key="4">
    <source>
        <dbReference type="Proteomes" id="UP001211005"/>
    </source>
</evidence>
<dbReference type="EMBL" id="CP114767">
    <property type="protein sequence ID" value="WBA40119.1"/>
    <property type="molecule type" value="Genomic_DNA"/>
</dbReference>
<dbReference type="SUPFAM" id="SSF81296">
    <property type="entry name" value="E set domains"/>
    <property type="match status" value="1"/>
</dbReference>
<dbReference type="InterPro" id="IPR014756">
    <property type="entry name" value="Ig_E-set"/>
</dbReference>
<sequence>MKHAYLSRIGILAATVLALPLGVAAQSITGFSPTFARIGETFTISGTGLATTSAVTINGETMPFTYNAVSGALTVTVPRLASSGIVRVTTSSGTAITSKGFRVTRLSTSFSFPAAAAAVTGAGTAGDYSTPCLADLDDDGLLDMIVGFGSTAGSGNRGTLQRYEQASSTDGNFTSTAALSPRALTVGAAATAGTPAAPGNPAITVTNFAKPYITDLDGDGLLDLLIGENDGRVFRYEQNSLANPNNFDAAVLLFANPEGTAATSRLYCRPTVVDLNGNGLLDVLVGGNDGRIRRYEQNAANTTTTAGFADLGYLQDVTAATPITLDGGDVSKAQVLDVDGDGLLDLLVGNAAGNLIQYTQSAVGAVTFVRPTTNSFSAIVLGATQYAAPVIADIDGDGLLDMMLGNNAVATNVSGSTNTAGTNVLRYEQTNNSTPTPLPVVLKAFSGQATSDGSVLRWSTAQELNSDKFVLERSADGKNFREVAQVRAAGNSTATQNYQYADASAEARTMSVGYYRLQQQDLDGSVNVSPVVVVSRSGSALAAGTVSPNPFSQELFVSLPTGTEPQPTQVALTTLAGATVYSAKLPLSANPQLLPALPELKSGLYLLRLTTATSSSVQRVVRR</sequence>
<dbReference type="CDD" id="cd00102">
    <property type="entry name" value="IPT"/>
    <property type="match status" value="1"/>
</dbReference>